<protein>
    <submittedName>
        <fullName evidence="3">Uncharacterized protein</fullName>
    </submittedName>
</protein>
<feature type="compositionally biased region" description="Basic residues" evidence="1">
    <location>
        <begin position="388"/>
        <end position="400"/>
    </location>
</feature>
<feature type="compositionally biased region" description="Acidic residues" evidence="1">
    <location>
        <begin position="155"/>
        <end position="165"/>
    </location>
</feature>
<name>A0A6A6HJJ0_VIRVR</name>
<keyword evidence="2" id="KW-0732">Signal</keyword>
<feature type="compositionally biased region" description="Polar residues" evidence="1">
    <location>
        <begin position="126"/>
        <end position="139"/>
    </location>
</feature>
<evidence type="ECO:0000313" key="4">
    <source>
        <dbReference type="Proteomes" id="UP000800092"/>
    </source>
</evidence>
<accession>A0A6A6HJJ0</accession>
<evidence type="ECO:0000313" key="3">
    <source>
        <dbReference type="EMBL" id="KAF2238305.1"/>
    </source>
</evidence>
<feature type="region of interest" description="Disordered" evidence="1">
    <location>
        <begin position="119"/>
        <end position="241"/>
    </location>
</feature>
<feature type="compositionally biased region" description="Polar residues" evidence="1">
    <location>
        <begin position="171"/>
        <end position="180"/>
    </location>
</feature>
<feature type="compositionally biased region" description="Basic and acidic residues" evidence="1">
    <location>
        <begin position="401"/>
        <end position="432"/>
    </location>
</feature>
<feature type="region of interest" description="Disordered" evidence="1">
    <location>
        <begin position="368"/>
        <end position="432"/>
    </location>
</feature>
<feature type="signal peptide" evidence="2">
    <location>
        <begin position="1"/>
        <end position="22"/>
    </location>
</feature>
<organism evidence="3 4">
    <name type="scientific">Viridothelium virens</name>
    <name type="common">Speckled blister lichen</name>
    <name type="synonym">Trypethelium virens</name>
    <dbReference type="NCBI Taxonomy" id="1048519"/>
    <lineage>
        <taxon>Eukaryota</taxon>
        <taxon>Fungi</taxon>
        <taxon>Dikarya</taxon>
        <taxon>Ascomycota</taxon>
        <taxon>Pezizomycotina</taxon>
        <taxon>Dothideomycetes</taxon>
        <taxon>Dothideomycetes incertae sedis</taxon>
        <taxon>Trypetheliales</taxon>
        <taxon>Trypetheliaceae</taxon>
        <taxon>Viridothelium</taxon>
    </lineage>
</organism>
<gene>
    <name evidence="3" type="ORF">EV356DRAFT_518865</name>
</gene>
<dbReference type="Pfam" id="PF09428">
    <property type="entry name" value="DUF2011"/>
    <property type="match status" value="1"/>
</dbReference>
<reference evidence="3" key="1">
    <citation type="journal article" date="2020" name="Stud. Mycol.">
        <title>101 Dothideomycetes genomes: a test case for predicting lifestyles and emergence of pathogens.</title>
        <authorList>
            <person name="Haridas S."/>
            <person name="Albert R."/>
            <person name="Binder M."/>
            <person name="Bloem J."/>
            <person name="Labutti K."/>
            <person name="Salamov A."/>
            <person name="Andreopoulos B."/>
            <person name="Baker S."/>
            <person name="Barry K."/>
            <person name="Bills G."/>
            <person name="Bluhm B."/>
            <person name="Cannon C."/>
            <person name="Castanera R."/>
            <person name="Culley D."/>
            <person name="Daum C."/>
            <person name="Ezra D."/>
            <person name="Gonzalez J."/>
            <person name="Henrissat B."/>
            <person name="Kuo A."/>
            <person name="Liang C."/>
            <person name="Lipzen A."/>
            <person name="Lutzoni F."/>
            <person name="Magnuson J."/>
            <person name="Mondo S."/>
            <person name="Nolan M."/>
            <person name="Ohm R."/>
            <person name="Pangilinan J."/>
            <person name="Park H.-J."/>
            <person name="Ramirez L."/>
            <person name="Alfaro M."/>
            <person name="Sun H."/>
            <person name="Tritt A."/>
            <person name="Yoshinaga Y."/>
            <person name="Zwiers L.-H."/>
            <person name="Turgeon B."/>
            <person name="Goodwin S."/>
            <person name="Spatafora J."/>
            <person name="Crous P."/>
            <person name="Grigoriev I."/>
        </authorList>
    </citation>
    <scope>NUCLEOTIDE SEQUENCE</scope>
    <source>
        <strain evidence="3">Tuck. ex Michener</strain>
    </source>
</reference>
<feature type="chain" id="PRO_5025371976" evidence="2">
    <location>
        <begin position="23"/>
        <end position="432"/>
    </location>
</feature>
<feature type="compositionally biased region" description="Pro residues" evidence="1">
    <location>
        <begin position="226"/>
        <end position="238"/>
    </location>
</feature>
<proteinExistence type="predicted"/>
<evidence type="ECO:0000256" key="1">
    <source>
        <dbReference type="SAM" id="MobiDB-lite"/>
    </source>
</evidence>
<feature type="region of interest" description="Disordered" evidence="1">
    <location>
        <begin position="42"/>
        <end position="97"/>
    </location>
</feature>
<feature type="compositionally biased region" description="Basic and acidic residues" evidence="1">
    <location>
        <begin position="64"/>
        <end position="89"/>
    </location>
</feature>
<sequence>MKAVKFSFRACLTSILAVFAIATPPCPMFDLPDAKRVRREDLDHDADASISSSPSRARRSPMKSYKDGERRDELLEHHDKDDSGIKGEVEEPSIDATEWLRQRLDRDVPYTIVEAPSIGATKDSAQDPTSSTSIASRLGNTARVRDESPSKEEESSNTEDDLEGEDIAKGNSVNPSNQSPPEEDQAHDFHLFAPRHPLPSTQPPTSTSSFPPRPEPLQPHHSPTSPAAPPAPPWPLPSPQRILLRSPTPLANRAAGFVVPHRPASHYFADADAAAWAARVAELASVTVSGETVRRWASGGMAWPGMRYPWRVLRIPGSHVRVRGVEGCGIDKDGGKGKGEGGFEEGGKRKRAGKKKRIRIRVRAARAREAEEKARVEREGRELEEKVKRARRNREKKLKKRERDKVKKARARAEVGLGKKGEEVEVESDTSK</sequence>
<dbReference type="AlphaFoldDB" id="A0A6A6HJJ0"/>
<evidence type="ECO:0000256" key="2">
    <source>
        <dbReference type="SAM" id="SignalP"/>
    </source>
</evidence>
<dbReference type="Proteomes" id="UP000800092">
    <property type="component" value="Unassembled WGS sequence"/>
</dbReference>
<dbReference type="EMBL" id="ML991776">
    <property type="protein sequence ID" value="KAF2238305.1"/>
    <property type="molecule type" value="Genomic_DNA"/>
</dbReference>
<dbReference type="InterPro" id="IPR018555">
    <property type="entry name" value="C630.06c-like"/>
</dbReference>
<feature type="compositionally biased region" description="Basic and acidic residues" evidence="1">
    <location>
        <begin position="368"/>
        <end position="387"/>
    </location>
</feature>
<feature type="compositionally biased region" description="Basic and acidic residues" evidence="1">
    <location>
        <begin position="143"/>
        <end position="154"/>
    </location>
</feature>
<keyword evidence="4" id="KW-1185">Reference proteome</keyword>